<feature type="chain" id="PRO_5027721219" evidence="1">
    <location>
        <begin position="25"/>
        <end position="98"/>
    </location>
</feature>
<comment type="caution">
    <text evidence="2">The sequence shown here is derived from an EMBL/GenBank/DDBJ whole genome shotgun (WGS) entry which is preliminary data.</text>
</comment>
<keyword evidence="3" id="KW-1185">Reference proteome</keyword>
<dbReference type="EMBL" id="CAIJDP010000052">
    <property type="protein sequence ID" value="CAD0001079.1"/>
    <property type="molecule type" value="Genomic_DNA"/>
</dbReference>
<gene>
    <name evidence="2" type="ORF">FLAT13_00375</name>
</gene>
<evidence type="ECO:0000256" key="1">
    <source>
        <dbReference type="SAM" id="SignalP"/>
    </source>
</evidence>
<name>A0A6V6YNX9_9FLAO</name>
<dbReference type="AlphaFoldDB" id="A0A6V6YNX9"/>
<evidence type="ECO:0000313" key="2">
    <source>
        <dbReference type="EMBL" id="CAD0001079.1"/>
    </source>
</evidence>
<organism evidence="2 3">
    <name type="scientific">Flavobacterium salmonis</name>
    <dbReference type="NCBI Taxonomy" id="2654844"/>
    <lineage>
        <taxon>Bacteria</taxon>
        <taxon>Pseudomonadati</taxon>
        <taxon>Bacteroidota</taxon>
        <taxon>Flavobacteriia</taxon>
        <taxon>Flavobacteriales</taxon>
        <taxon>Flavobacteriaceae</taxon>
        <taxon>Flavobacterium</taxon>
    </lineage>
</organism>
<protein>
    <submittedName>
        <fullName evidence="2">Uncharacterized protein</fullName>
    </submittedName>
</protein>
<keyword evidence="1" id="KW-0732">Signal</keyword>
<proteinExistence type="predicted"/>
<reference evidence="2 3" key="1">
    <citation type="submission" date="2020-06" db="EMBL/GenBank/DDBJ databases">
        <authorList>
            <person name="Criscuolo A."/>
        </authorList>
    </citation>
    <scope>NUCLEOTIDE SEQUENCE [LARGE SCALE GENOMIC DNA]</scope>
    <source>
        <strain evidence="3">CIP 111411</strain>
    </source>
</reference>
<dbReference type="InterPro" id="IPR045391">
    <property type="entry name" value="DUF6520"/>
</dbReference>
<dbReference type="Proteomes" id="UP000530060">
    <property type="component" value="Unassembled WGS sequence"/>
</dbReference>
<evidence type="ECO:0000313" key="3">
    <source>
        <dbReference type="Proteomes" id="UP000530060"/>
    </source>
</evidence>
<sequence length="98" mass="10454">MKTVLVKKATPFAVVALAVAGAFATTSMQSASVVEDEIGYTLNSQGACNIEVACSTIQAQVCRVNGNSGARFLVKTIRKTVPKFCFVLNFSNPFFSKL</sequence>
<feature type="signal peptide" evidence="1">
    <location>
        <begin position="1"/>
        <end position="24"/>
    </location>
</feature>
<dbReference type="RefSeq" id="WP_180907748.1">
    <property type="nucleotide sequence ID" value="NZ_CAIJDP010000052.1"/>
</dbReference>
<dbReference type="Pfam" id="PF20130">
    <property type="entry name" value="DUF6520"/>
    <property type="match status" value="1"/>
</dbReference>
<accession>A0A6V6YNX9</accession>